<name>A0AA45WJC1_9AQUI</name>
<dbReference type="InterPro" id="IPR019999">
    <property type="entry name" value="Anth_synth_I-like"/>
</dbReference>
<organism evidence="2 3">
    <name type="scientific">Venenivibrio stagnispumantis</name>
    <dbReference type="NCBI Taxonomy" id="407998"/>
    <lineage>
        <taxon>Bacteria</taxon>
        <taxon>Pseudomonadati</taxon>
        <taxon>Aquificota</taxon>
        <taxon>Aquificia</taxon>
        <taxon>Aquificales</taxon>
        <taxon>Hydrogenothermaceae</taxon>
        <taxon>Venenivibrio</taxon>
    </lineage>
</organism>
<dbReference type="RefSeq" id="WP_265133413.1">
    <property type="nucleotide sequence ID" value="NZ_FXTX01000002.1"/>
</dbReference>
<dbReference type="PANTHER" id="PTHR11236:SF50">
    <property type="entry name" value="AMINODEOXYCHORISMATE SYNTHASE COMPONENT 1"/>
    <property type="match status" value="1"/>
</dbReference>
<comment type="caution">
    <text evidence="2">The sequence shown here is derived from an EMBL/GenBank/DDBJ whole genome shotgun (WGS) entry which is preliminary data.</text>
</comment>
<dbReference type="PRINTS" id="PR00095">
    <property type="entry name" value="ANTSNTHASEI"/>
</dbReference>
<dbReference type="Gene3D" id="3.60.120.10">
    <property type="entry name" value="Anthranilate synthase"/>
    <property type="match status" value="1"/>
</dbReference>
<dbReference type="GO" id="GO:0046820">
    <property type="term" value="F:4-amino-4-deoxychorismate synthase activity"/>
    <property type="evidence" value="ECO:0007669"/>
    <property type="project" value="TreeGrafter"/>
</dbReference>
<dbReference type="EMBL" id="FXTX01000002">
    <property type="protein sequence ID" value="SMP02822.1"/>
    <property type="molecule type" value="Genomic_DNA"/>
</dbReference>
<dbReference type="PANTHER" id="PTHR11236">
    <property type="entry name" value="AMINOBENZOATE/ANTHRANILATE SYNTHASE"/>
    <property type="match status" value="1"/>
</dbReference>
<proteinExistence type="predicted"/>
<evidence type="ECO:0000313" key="3">
    <source>
        <dbReference type="Proteomes" id="UP001157947"/>
    </source>
</evidence>
<evidence type="ECO:0000313" key="2">
    <source>
        <dbReference type="EMBL" id="SMP02822.1"/>
    </source>
</evidence>
<dbReference type="Proteomes" id="UP001157947">
    <property type="component" value="Unassembled WGS sequence"/>
</dbReference>
<gene>
    <name evidence="2" type="ORF">SAMN06264868_102100</name>
</gene>
<dbReference type="InterPro" id="IPR005801">
    <property type="entry name" value="ADC_synthase"/>
</dbReference>
<sequence>MIYLYSENSWLPENGLIIFNKPIYQIKIYKRVKNLDNFLLLLQKFIKKNKLYAVSFFSYDLKEEIFGIKKLKKDIIKIPKIYINFYKNYEIIQDLEKTGKNIIKNIEYQTTKEDFIKKVEKAKKYIENGDIYQINLTHRIKIDGYFDKLYTFKNLLNIQKTPYLILIKDKDFSIISGSMELFLKKENNKITTEPIKGTIKRGKNKEEDIYLENLLKNSQKERAENLMITDLMRNDLGRIANNIKVKELFKITKYNSLFQMSSVVEGDLKKDITLKDIIYSTFPPGSVTGAPKFRAMQIIDELEDYKRHIYCGAIFLIRPNLDFVMSVAIRQIIFQNKNAYIYVGSGIVADSNPEKEYEETLIKAKANLESLLL</sequence>
<protein>
    <submittedName>
        <fullName evidence="2">Para-aminobenzoate synthetase component 1</fullName>
    </submittedName>
</protein>
<evidence type="ECO:0000259" key="1">
    <source>
        <dbReference type="Pfam" id="PF00425"/>
    </source>
</evidence>
<dbReference type="Pfam" id="PF00425">
    <property type="entry name" value="Chorismate_bind"/>
    <property type="match status" value="1"/>
</dbReference>
<dbReference type="SUPFAM" id="SSF56322">
    <property type="entry name" value="ADC synthase"/>
    <property type="match status" value="1"/>
</dbReference>
<feature type="domain" description="Chorismate-utilising enzyme C-terminal" evidence="1">
    <location>
        <begin position="112"/>
        <end position="363"/>
    </location>
</feature>
<reference evidence="2" key="1">
    <citation type="submission" date="2017-05" db="EMBL/GenBank/DDBJ databases">
        <authorList>
            <person name="Varghese N."/>
            <person name="Submissions S."/>
        </authorList>
    </citation>
    <scope>NUCLEOTIDE SEQUENCE</scope>
    <source>
        <strain evidence="2">DSM 18763</strain>
    </source>
</reference>
<dbReference type="AlphaFoldDB" id="A0AA45WJC1"/>
<keyword evidence="3" id="KW-1185">Reference proteome</keyword>
<dbReference type="GO" id="GO:0000162">
    <property type="term" value="P:L-tryptophan biosynthetic process"/>
    <property type="evidence" value="ECO:0007669"/>
    <property type="project" value="TreeGrafter"/>
</dbReference>
<dbReference type="InterPro" id="IPR015890">
    <property type="entry name" value="Chorismate_C"/>
</dbReference>
<accession>A0AA45WJC1</accession>